<keyword evidence="2" id="KW-1185">Reference proteome</keyword>
<protein>
    <submittedName>
        <fullName evidence="1">Uncharacterized protein</fullName>
    </submittedName>
</protein>
<evidence type="ECO:0000313" key="2">
    <source>
        <dbReference type="Proteomes" id="UP001558652"/>
    </source>
</evidence>
<dbReference type="EMBL" id="JBFDAA010000004">
    <property type="protein sequence ID" value="KAL1138163.1"/>
    <property type="molecule type" value="Genomic_DNA"/>
</dbReference>
<name>A0ABD0Z7E0_9HEMI</name>
<proteinExistence type="predicted"/>
<sequence>MAMSRNRFSKQWTTDHGRLTGKKTRWHKMKVIITRVRRLPPNVRSLVPVKAARHNIFQMWVVTSTPPLTMVETYRIRVREFSKMTEDTFTFRVPVNGEILKRNVGKHVSLTGKVVSVSVHP</sequence>
<comment type="caution">
    <text evidence="1">The sequence shown here is derived from an EMBL/GenBank/DDBJ whole genome shotgun (WGS) entry which is preliminary data.</text>
</comment>
<evidence type="ECO:0000313" key="1">
    <source>
        <dbReference type="EMBL" id="KAL1138163.1"/>
    </source>
</evidence>
<reference evidence="1 2" key="1">
    <citation type="submission" date="2024-07" db="EMBL/GenBank/DDBJ databases">
        <title>Chromosome-level genome assembly of the water stick insect Ranatra chinensis (Heteroptera: Nepidae).</title>
        <authorList>
            <person name="Liu X."/>
        </authorList>
    </citation>
    <scope>NUCLEOTIDE SEQUENCE [LARGE SCALE GENOMIC DNA]</scope>
    <source>
        <strain evidence="1">Cailab_2021Rc</strain>
        <tissue evidence="1">Muscle</tissue>
    </source>
</reference>
<organism evidence="1 2">
    <name type="scientific">Ranatra chinensis</name>
    <dbReference type="NCBI Taxonomy" id="642074"/>
    <lineage>
        <taxon>Eukaryota</taxon>
        <taxon>Metazoa</taxon>
        <taxon>Ecdysozoa</taxon>
        <taxon>Arthropoda</taxon>
        <taxon>Hexapoda</taxon>
        <taxon>Insecta</taxon>
        <taxon>Pterygota</taxon>
        <taxon>Neoptera</taxon>
        <taxon>Paraneoptera</taxon>
        <taxon>Hemiptera</taxon>
        <taxon>Heteroptera</taxon>
        <taxon>Panheteroptera</taxon>
        <taxon>Nepomorpha</taxon>
        <taxon>Nepidae</taxon>
        <taxon>Ranatrinae</taxon>
        <taxon>Ranatra</taxon>
    </lineage>
</organism>
<dbReference type="Proteomes" id="UP001558652">
    <property type="component" value="Unassembled WGS sequence"/>
</dbReference>
<accession>A0ABD0Z7E0</accession>
<gene>
    <name evidence="1" type="ORF">AAG570_009855</name>
</gene>
<dbReference type="AlphaFoldDB" id="A0ABD0Z7E0"/>